<proteinExistence type="predicted"/>
<dbReference type="Proteomes" id="UP000320857">
    <property type="component" value="Unassembled WGS sequence"/>
</dbReference>
<sequence length="288" mass="30572">MNSGRAARRRRRRAGHPDGAEPAGMLWAKTGGARDGLPKIGPPGRCTAAGPSPPSGGPMQRRRSAYSVAAVAALAMAAPLLTACGGEPRAGSAAVVDGERITVSQVQARAESVRAAQRADAQSEELIRSTGPLAEFSLNQMINQRVVERAAKDLDVSVSRREVQERRAADEKAVGGAAQLRDIMLKRNAIAPDQIDERYRTGLLLDKIAEALGAQPGTPEAGEVVVPKLTETSKAMAIEVNPRFGEWDDEHWRLVVADRDWLKTSPGAGTPDDGAPGGHDDDHDGHDH</sequence>
<dbReference type="Pfam" id="PF13624">
    <property type="entry name" value="SurA_N_3"/>
    <property type="match status" value="1"/>
</dbReference>
<evidence type="ECO:0008006" key="4">
    <source>
        <dbReference type="Google" id="ProtNLM"/>
    </source>
</evidence>
<dbReference type="OrthoDB" id="3212108at2"/>
<feature type="region of interest" description="Disordered" evidence="1">
    <location>
        <begin position="260"/>
        <end position="288"/>
    </location>
</feature>
<dbReference type="InterPro" id="IPR027304">
    <property type="entry name" value="Trigger_fact/SurA_dom_sf"/>
</dbReference>
<evidence type="ECO:0000256" key="1">
    <source>
        <dbReference type="SAM" id="MobiDB-lite"/>
    </source>
</evidence>
<evidence type="ECO:0000313" key="2">
    <source>
        <dbReference type="EMBL" id="MQS03650.1"/>
    </source>
</evidence>
<accession>A0A5P0YUP0</accession>
<comment type="caution">
    <text evidence="2">The sequence shown here is derived from an EMBL/GenBank/DDBJ whole genome shotgun (WGS) entry which is preliminary data.</text>
</comment>
<feature type="region of interest" description="Disordered" evidence="1">
    <location>
        <begin position="1"/>
        <end position="62"/>
    </location>
</feature>
<reference evidence="2 3" key="1">
    <citation type="submission" date="2019-10" db="EMBL/GenBank/DDBJ databases">
        <title>Streptomyces sp. nov., a novel actinobacterium isolated from alkaline environment.</title>
        <authorList>
            <person name="Golinska P."/>
        </authorList>
    </citation>
    <scope>NUCLEOTIDE SEQUENCE [LARGE SCALE GENOMIC DNA]</scope>
    <source>
        <strain evidence="2 3">OF1</strain>
    </source>
</reference>
<feature type="compositionally biased region" description="Basic and acidic residues" evidence="1">
    <location>
        <begin position="278"/>
        <end position="288"/>
    </location>
</feature>
<protein>
    <recommendedName>
        <fullName evidence="4">SurA N-terminal domain-containing protein</fullName>
    </recommendedName>
</protein>
<evidence type="ECO:0000313" key="3">
    <source>
        <dbReference type="Proteomes" id="UP000320857"/>
    </source>
</evidence>
<organism evidence="2 3">
    <name type="scientific">Streptomyces alkaliterrae</name>
    <dbReference type="NCBI Taxonomy" id="2213162"/>
    <lineage>
        <taxon>Bacteria</taxon>
        <taxon>Bacillati</taxon>
        <taxon>Actinomycetota</taxon>
        <taxon>Actinomycetes</taxon>
        <taxon>Kitasatosporales</taxon>
        <taxon>Streptomycetaceae</taxon>
        <taxon>Streptomyces</taxon>
    </lineage>
</organism>
<feature type="compositionally biased region" description="Basic residues" evidence="1">
    <location>
        <begin position="1"/>
        <end position="14"/>
    </location>
</feature>
<dbReference type="SUPFAM" id="SSF109998">
    <property type="entry name" value="Triger factor/SurA peptide-binding domain-like"/>
    <property type="match status" value="1"/>
</dbReference>
<dbReference type="Gene3D" id="1.10.4030.10">
    <property type="entry name" value="Porin chaperone SurA, peptide-binding domain"/>
    <property type="match status" value="1"/>
</dbReference>
<name>A0A5P0YUP0_9ACTN</name>
<gene>
    <name evidence="2" type="ORF">FNX44_017575</name>
</gene>
<dbReference type="AlphaFoldDB" id="A0A5P0YUP0"/>
<keyword evidence="3" id="KW-1185">Reference proteome</keyword>
<dbReference type="EMBL" id="VJYK02000189">
    <property type="protein sequence ID" value="MQS03650.1"/>
    <property type="molecule type" value="Genomic_DNA"/>
</dbReference>